<evidence type="ECO:0000256" key="2">
    <source>
        <dbReference type="ARBA" id="ARBA00023315"/>
    </source>
</evidence>
<name>A0A4V1AIF6_9LACO</name>
<reference evidence="5" key="1">
    <citation type="submission" date="2019-03" db="EMBL/GenBank/DDBJ databases">
        <title>Weissella sp. 26KH-42 Genome sequencing.</title>
        <authorList>
            <person name="Heo J."/>
            <person name="Kim S.-J."/>
            <person name="Kim J.-S."/>
            <person name="Hong S.-B."/>
            <person name="Kwon S.-W."/>
        </authorList>
    </citation>
    <scope>NUCLEOTIDE SEQUENCE [LARGE SCALE GENOMIC DNA]</scope>
    <source>
        <strain evidence="5">26KH-42</strain>
    </source>
</reference>
<evidence type="ECO:0000313" key="5">
    <source>
        <dbReference type="Proteomes" id="UP000292886"/>
    </source>
</evidence>
<feature type="domain" description="Phospholipid/glycerol acyltransferase" evidence="3">
    <location>
        <begin position="34"/>
        <end position="144"/>
    </location>
</feature>
<accession>A0A4V1AIF6</accession>
<dbReference type="Proteomes" id="UP000292886">
    <property type="component" value="Chromosome"/>
</dbReference>
<keyword evidence="5" id="KW-1185">Reference proteome</keyword>
<dbReference type="EMBL" id="CP037940">
    <property type="protein sequence ID" value="QBO35335.1"/>
    <property type="molecule type" value="Genomic_DNA"/>
</dbReference>
<protein>
    <submittedName>
        <fullName evidence="4">1-acyl-sn-glycerol-3-phosphate acyltransferase</fullName>
    </submittedName>
</protein>
<dbReference type="RefSeq" id="WP_133362415.1">
    <property type="nucleotide sequence ID" value="NZ_CP037940.1"/>
</dbReference>
<dbReference type="Pfam" id="PF01553">
    <property type="entry name" value="Acyltransferase"/>
    <property type="match status" value="1"/>
</dbReference>
<evidence type="ECO:0000313" key="4">
    <source>
        <dbReference type="EMBL" id="QBO35335.1"/>
    </source>
</evidence>
<dbReference type="SUPFAM" id="SSF69593">
    <property type="entry name" value="Glycerol-3-phosphate (1)-acyltransferase"/>
    <property type="match status" value="1"/>
</dbReference>
<dbReference type="GO" id="GO:0003841">
    <property type="term" value="F:1-acylglycerol-3-phosphate O-acyltransferase activity"/>
    <property type="evidence" value="ECO:0007669"/>
    <property type="project" value="TreeGrafter"/>
</dbReference>
<dbReference type="KEGG" id="wei:EQG49_02080"/>
<proteinExistence type="predicted"/>
<organism evidence="4 5">
    <name type="scientific">Periweissella cryptocerci</name>
    <dbReference type="NCBI Taxonomy" id="2506420"/>
    <lineage>
        <taxon>Bacteria</taxon>
        <taxon>Bacillati</taxon>
        <taxon>Bacillota</taxon>
        <taxon>Bacilli</taxon>
        <taxon>Lactobacillales</taxon>
        <taxon>Lactobacillaceae</taxon>
        <taxon>Periweissella</taxon>
    </lineage>
</organism>
<dbReference type="GO" id="GO:0006654">
    <property type="term" value="P:phosphatidic acid biosynthetic process"/>
    <property type="evidence" value="ECO:0007669"/>
    <property type="project" value="TreeGrafter"/>
</dbReference>
<dbReference type="AlphaFoldDB" id="A0A4V1AIF6"/>
<dbReference type="PANTHER" id="PTHR10434">
    <property type="entry name" value="1-ACYL-SN-GLYCEROL-3-PHOSPHATE ACYLTRANSFERASE"/>
    <property type="match status" value="1"/>
</dbReference>
<dbReference type="OrthoDB" id="9803035at2"/>
<dbReference type="SMART" id="SM00563">
    <property type="entry name" value="PlsC"/>
    <property type="match status" value="1"/>
</dbReference>
<keyword evidence="2 4" id="KW-0012">Acyltransferase</keyword>
<gene>
    <name evidence="4" type="ORF">EQG49_02080</name>
</gene>
<evidence type="ECO:0000256" key="1">
    <source>
        <dbReference type="ARBA" id="ARBA00022679"/>
    </source>
</evidence>
<keyword evidence="1 4" id="KW-0808">Transferase</keyword>
<evidence type="ECO:0000259" key="3">
    <source>
        <dbReference type="SMART" id="SM00563"/>
    </source>
</evidence>
<sequence>MLYSFLRGFARALLYIINGKPQIRNYDKLPEGTYILAGPHRTWWDPIYFALAAAPLKFSFMAKIELFKNPILKWILVGANAFPVDRANPGPSVIKTPVKNLKSGDLGLIIFPSGSRHSNDIKSGAMMIAKLSGKPIVPIVYQGPLTFGGLFKRNNVELNFGDPIYIDRRDKLTEARVEEIGAQMQTAFDALDKELNPDFVYVDQHPEKAKIPEE</sequence>
<dbReference type="CDD" id="cd07989">
    <property type="entry name" value="LPLAT_AGPAT-like"/>
    <property type="match status" value="1"/>
</dbReference>
<dbReference type="PANTHER" id="PTHR10434:SF40">
    <property type="entry name" value="1-ACYL-SN-GLYCEROL-3-PHOSPHATE ACYLTRANSFERASE"/>
    <property type="match status" value="1"/>
</dbReference>
<dbReference type="InterPro" id="IPR002123">
    <property type="entry name" value="Plipid/glycerol_acylTrfase"/>
</dbReference>